<evidence type="ECO:0000313" key="2">
    <source>
        <dbReference type="Proteomes" id="UP000827872"/>
    </source>
</evidence>
<evidence type="ECO:0000313" key="1">
    <source>
        <dbReference type="EMBL" id="KAH7998640.1"/>
    </source>
</evidence>
<proteinExistence type="predicted"/>
<dbReference type="Proteomes" id="UP000827872">
    <property type="component" value="Linkage Group LG12"/>
</dbReference>
<dbReference type="EMBL" id="CM037625">
    <property type="protein sequence ID" value="KAH7998640.1"/>
    <property type="molecule type" value="Genomic_DNA"/>
</dbReference>
<organism evidence="1 2">
    <name type="scientific">Sphaerodactylus townsendi</name>
    <dbReference type="NCBI Taxonomy" id="933632"/>
    <lineage>
        <taxon>Eukaryota</taxon>
        <taxon>Metazoa</taxon>
        <taxon>Chordata</taxon>
        <taxon>Craniata</taxon>
        <taxon>Vertebrata</taxon>
        <taxon>Euteleostomi</taxon>
        <taxon>Lepidosauria</taxon>
        <taxon>Squamata</taxon>
        <taxon>Bifurcata</taxon>
        <taxon>Gekkota</taxon>
        <taxon>Sphaerodactylidae</taxon>
        <taxon>Sphaerodactylus</taxon>
    </lineage>
</organism>
<name>A0ACB8F0T3_9SAUR</name>
<reference evidence="1" key="1">
    <citation type="submission" date="2021-08" db="EMBL/GenBank/DDBJ databases">
        <title>The first chromosome-level gecko genome reveals the dynamic sex chromosomes of Neotropical dwarf geckos (Sphaerodactylidae: Sphaerodactylus).</title>
        <authorList>
            <person name="Pinto B.J."/>
            <person name="Keating S.E."/>
            <person name="Gamble T."/>
        </authorList>
    </citation>
    <scope>NUCLEOTIDE SEQUENCE</scope>
    <source>
        <strain evidence="1">TG3544</strain>
    </source>
</reference>
<protein>
    <submittedName>
        <fullName evidence="1">Uncharacterized protein</fullName>
    </submittedName>
</protein>
<sequence>MATLACKDSYLQRLAKKICTPEIQEPRKRKPGTGSGDDGAKPKKRKRKKPKNRAQVVGVPPAGKPAVTDACRVAAGPTTLGPGLRAASGASGSAAAGGKGSGGQNGISGGKSGPDSFCTVTFLRQMLHKKIQEVSGQGRSKELSPAALKKQQRRRYEKERKKRRRKELRMGKTEKKEAEEVSMGATLELPAAKTNCKSEIVFNKVEVHEGQLSKVERRKEKRQALKGNLTPLTGKNYKQLLSRLEIRKSKLEDLKDKNEKKAQELETKMRWTNVLYKAEGVKIRDDEDRLKAALKRKEQRRAQRQNQWEKRTEQVVEKMQERQDKRHKNLQKKKLAKMERKKSKARKKGRVLPEDLK</sequence>
<keyword evidence="2" id="KW-1185">Reference proteome</keyword>
<accession>A0ACB8F0T3</accession>
<gene>
    <name evidence="1" type="ORF">K3G42_018658</name>
</gene>
<comment type="caution">
    <text evidence="1">The sequence shown here is derived from an EMBL/GenBank/DDBJ whole genome shotgun (WGS) entry which is preliminary data.</text>
</comment>